<dbReference type="GO" id="GO:0004725">
    <property type="term" value="F:protein tyrosine phosphatase activity"/>
    <property type="evidence" value="ECO:0007669"/>
    <property type="project" value="UniProtKB-EC"/>
</dbReference>
<proteinExistence type="inferred from homology"/>
<dbReference type="Gene3D" id="3.40.50.2300">
    <property type="match status" value="1"/>
</dbReference>
<dbReference type="STRING" id="1789683.A0A1X7R3X1"/>
<dbReference type="OrthoDB" id="3388at2759"/>
<dbReference type="GO" id="GO:0003993">
    <property type="term" value="F:acid phosphatase activity"/>
    <property type="evidence" value="ECO:0007669"/>
    <property type="project" value="UniProtKB-EC"/>
</dbReference>
<dbReference type="GO" id="GO:0005737">
    <property type="term" value="C:cytoplasm"/>
    <property type="evidence" value="ECO:0007669"/>
    <property type="project" value="UniProtKB-SubCell"/>
</dbReference>
<dbReference type="InterPro" id="IPR023485">
    <property type="entry name" value="Ptyr_pPase"/>
</dbReference>
<feature type="active site" description="Nucleophile" evidence="8">
    <location>
        <position position="13"/>
    </location>
</feature>
<dbReference type="Proteomes" id="UP000196158">
    <property type="component" value="Unassembled WGS sequence"/>
</dbReference>
<keyword evidence="6" id="KW-0904">Protein phosphatase</keyword>
<dbReference type="InterPro" id="IPR017867">
    <property type="entry name" value="Tyr_phospatase_low_mol_wt"/>
</dbReference>
<dbReference type="InterPro" id="IPR036196">
    <property type="entry name" value="Ptyr_pPase_sf"/>
</dbReference>
<comment type="catalytic activity">
    <reaction evidence="7">
        <text>O-phospho-L-tyrosyl-[protein] + H2O = L-tyrosyl-[protein] + phosphate</text>
        <dbReference type="Rhea" id="RHEA:10684"/>
        <dbReference type="Rhea" id="RHEA-COMP:10136"/>
        <dbReference type="Rhea" id="RHEA-COMP:20101"/>
        <dbReference type="ChEBI" id="CHEBI:15377"/>
        <dbReference type="ChEBI" id="CHEBI:43474"/>
        <dbReference type="ChEBI" id="CHEBI:46858"/>
        <dbReference type="ChEBI" id="CHEBI:61978"/>
        <dbReference type="EC" id="3.1.3.48"/>
    </reaction>
</comment>
<dbReference type="PANTHER" id="PTHR11717:SF7">
    <property type="entry name" value="LOW MOLECULAR WEIGHT PHOSPHOTYROSINE PROTEIN PHOSPHATASE"/>
    <property type="match status" value="1"/>
</dbReference>
<dbReference type="Pfam" id="PF01451">
    <property type="entry name" value="LMWPc"/>
    <property type="match status" value="1"/>
</dbReference>
<evidence type="ECO:0000259" key="9">
    <source>
        <dbReference type="SMART" id="SM00226"/>
    </source>
</evidence>
<feature type="active site" evidence="8">
    <location>
        <position position="19"/>
    </location>
</feature>
<evidence type="ECO:0000256" key="5">
    <source>
        <dbReference type="ARBA" id="ARBA00022801"/>
    </source>
</evidence>
<feature type="domain" description="Phosphotyrosine protein phosphatase I" evidence="9">
    <location>
        <begin position="7"/>
        <end position="157"/>
    </location>
</feature>
<comment type="subcellular location">
    <subcellularLocation>
        <location evidence="2">Cytoplasm</location>
    </subcellularLocation>
</comment>
<dbReference type="PRINTS" id="PR00719">
    <property type="entry name" value="LMWPTPASE"/>
</dbReference>
<protein>
    <recommendedName>
        <fullName evidence="9">Phosphotyrosine protein phosphatase I domain-containing protein</fullName>
    </recommendedName>
</protein>
<gene>
    <name evidence="10" type="ORF">KASA_0N03443G</name>
</gene>
<keyword evidence="5" id="KW-0378">Hydrolase</keyword>
<feature type="active site" description="Proton donor" evidence="8">
    <location>
        <position position="131"/>
    </location>
</feature>
<evidence type="ECO:0000256" key="6">
    <source>
        <dbReference type="ARBA" id="ARBA00022912"/>
    </source>
</evidence>
<evidence type="ECO:0000313" key="11">
    <source>
        <dbReference type="Proteomes" id="UP000196158"/>
    </source>
</evidence>
<evidence type="ECO:0000256" key="3">
    <source>
        <dbReference type="ARBA" id="ARBA00011063"/>
    </source>
</evidence>
<evidence type="ECO:0000256" key="8">
    <source>
        <dbReference type="PIRSR" id="PIRSR617867-1"/>
    </source>
</evidence>
<dbReference type="EMBL" id="FXLY01000005">
    <property type="protein sequence ID" value="SMN20378.1"/>
    <property type="molecule type" value="Genomic_DNA"/>
</dbReference>
<accession>A0A1X7R3X1</accession>
<dbReference type="SUPFAM" id="SSF52788">
    <property type="entry name" value="Phosphotyrosine protein phosphatases I"/>
    <property type="match status" value="1"/>
</dbReference>
<reference evidence="10 11" key="1">
    <citation type="submission" date="2017-04" db="EMBL/GenBank/DDBJ databases">
        <authorList>
            <person name="Afonso C.L."/>
            <person name="Miller P.J."/>
            <person name="Scott M.A."/>
            <person name="Spackman E."/>
            <person name="Goraichik I."/>
            <person name="Dimitrov K.M."/>
            <person name="Suarez D.L."/>
            <person name="Swayne D.E."/>
        </authorList>
    </citation>
    <scope>NUCLEOTIDE SEQUENCE [LARGE SCALE GENOMIC DNA]</scope>
</reference>
<evidence type="ECO:0000256" key="4">
    <source>
        <dbReference type="ARBA" id="ARBA00022490"/>
    </source>
</evidence>
<evidence type="ECO:0000256" key="1">
    <source>
        <dbReference type="ARBA" id="ARBA00000032"/>
    </source>
</evidence>
<dbReference type="InterPro" id="IPR050438">
    <property type="entry name" value="LMW_PTPase"/>
</dbReference>
<evidence type="ECO:0000313" key="10">
    <source>
        <dbReference type="EMBL" id="SMN20378.1"/>
    </source>
</evidence>
<dbReference type="FunFam" id="3.40.50.2300:FF:000105">
    <property type="entry name" value="Low molecular weight phosphotyrosine protein"/>
    <property type="match status" value="1"/>
</dbReference>
<evidence type="ECO:0000256" key="2">
    <source>
        <dbReference type="ARBA" id="ARBA00004496"/>
    </source>
</evidence>
<evidence type="ECO:0000256" key="7">
    <source>
        <dbReference type="ARBA" id="ARBA00051722"/>
    </source>
</evidence>
<keyword evidence="11" id="KW-1185">Reference proteome</keyword>
<dbReference type="CDD" id="cd16343">
    <property type="entry name" value="LMWPTP"/>
    <property type="match status" value="1"/>
</dbReference>
<dbReference type="AlphaFoldDB" id="A0A1X7R3X1"/>
<sequence>MTQDKKISVAFICLGNYCRSPMAEAVFQHTVKQNNVEDRFDVIDSFATSNYHVGNTPDSRTVSTCKKYGIPIDHRGQQIKASTFDKFDYIIGMDEMNMKNLKKVQPKDSKAKLCLFGEWNTDGKFDTIIEDPYYGGIDGFDYNIKQITYFSEQFLKQEL</sequence>
<name>A0A1X7R3X1_9SACH</name>
<comment type="similarity">
    <text evidence="3">Belongs to the low molecular weight phosphotyrosine protein phosphatase family.</text>
</comment>
<dbReference type="SMART" id="SM00226">
    <property type="entry name" value="LMWPc"/>
    <property type="match status" value="1"/>
</dbReference>
<keyword evidence="4" id="KW-0963">Cytoplasm</keyword>
<dbReference type="PANTHER" id="PTHR11717">
    <property type="entry name" value="LOW MOLECULAR WEIGHT PROTEIN TYROSINE PHOSPHATASE"/>
    <property type="match status" value="1"/>
</dbReference>
<comment type="catalytic activity">
    <reaction evidence="1">
        <text>a phosphate monoester + H2O = an alcohol + phosphate</text>
        <dbReference type="Rhea" id="RHEA:15017"/>
        <dbReference type="ChEBI" id="CHEBI:15377"/>
        <dbReference type="ChEBI" id="CHEBI:30879"/>
        <dbReference type="ChEBI" id="CHEBI:43474"/>
        <dbReference type="ChEBI" id="CHEBI:67140"/>
        <dbReference type="EC" id="3.1.3.2"/>
    </reaction>
</comment>
<organism evidence="10 11">
    <name type="scientific">Maudiozyma saulgeensis</name>
    <dbReference type="NCBI Taxonomy" id="1789683"/>
    <lineage>
        <taxon>Eukaryota</taxon>
        <taxon>Fungi</taxon>
        <taxon>Dikarya</taxon>
        <taxon>Ascomycota</taxon>
        <taxon>Saccharomycotina</taxon>
        <taxon>Saccharomycetes</taxon>
        <taxon>Saccharomycetales</taxon>
        <taxon>Saccharomycetaceae</taxon>
        <taxon>Maudiozyma</taxon>
    </lineage>
</organism>